<reference evidence="11" key="1">
    <citation type="journal article" date="2019" name="Int. J. Syst. Evol. Microbiol.">
        <title>The Global Catalogue of Microorganisms (GCM) 10K type strain sequencing project: providing services to taxonomists for standard genome sequencing and annotation.</title>
        <authorList>
            <consortium name="The Broad Institute Genomics Platform"/>
            <consortium name="The Broad Institute Genome Sequencing Center for Infectious Disease"/>
            <person name="Wu L."/>
            <person name="Ma J."/>
        </authorList>
    </citation>
    <scope>NUCLEOTIDE SEQUENCE [LARGE SCALE GENOMIC DNA]</scope>
    <source>
        <strain evidence="11">KCTC 42805</strain>
    </source>
</reference>
<comment type="similarity">
    <text evidence="1 9">Belongs to the class-I aminoacyl-tRNA synthetase family.</text>
</comment>
<dbReference type="InterPro" id="IPR050203">
    <property type="entry name" value="Trp-tRNA_synthetase"/>
</dbReference>
<keyword evidence="11" id="KW-1185">Reference proteome</keyword>
<evidence type="ECO:0000256" key="8">
    <source>
        <dbReference type="NCBIfam" id="TIGR00233"/>
    </source>
</evidence>
<dbReference type="Pfam" id="PF00579">
    <property type="entry name" value="tRNA-synt_1b"/>
    <property type="match status" value="1"/>
</dbReference>
<accession>A0ABW5LZ25</accession>
<dbReference type="InterPro" id="IPR014729">
    <property type="entry name" value="Rossmann-like_a/b/a_fold"/>
</dbReference>
<dbReference type="PANTHER" id="PTHR43766:SF1">
    <property type="entry name" value="TRYPTOPHAN--TRNA LIGASE, MITOCHONDRIAL"/>
    <property type="match status" value="1"/>
</dbReference>
<evidence type="ECO:0000313" key="11">
    <source>
        <dbReference type="Proteomes" id="UP001597469"/>
    </source>
</evidence>
<sequence>MSRILTGIQSSGRPHLGNILGAIKPAIDLSKQPDNESFLFIADLHSLVSIKDGPTRREFTRAVAATWLAFGLDTQKNTFWRQSRVAEHTELAWHLECFTPMPMLNNATSFKEKSDRSSGPVNTGLFVYPVLQAADILLYDAEIIPVGKDQRQHIEMTRDIASAFNRQYDEEVFVLPEAQIDDRLMTIPGIDGQKMSKSYNNYIDIFQPENELWKVIKKVKSDSTPLEEPKNPDTDITFQLYSLLASDEQVAEMRKLYEGGNYGYGTAKKALYELILSRFATERERFNYYMIENPDALEAELQAGEEKARAVASTTIRRVRDKLGFN</sequence>
<dbReference type="SUPFAM" id="SSF52374">
    <property type="entry name" value="Nucleotidylyl transferase"/>
    <property type="match status" value="1"/>
</dbReference>
<evidence type="ECO:0000256" key="2">
    <source>
        <dbReference type="ARBA" id="ARBA00013161"/>
    </source>
</evidence>
<dbReference type="Proteomes" id="UP001597469">
    <property type="component" value="Unassembled WGS sequence"/>
</dbReference>
<keyword evidence="4 9" id="KW-0547">Nucleotide-binding</keyword>
<evidence type="ECO:0000256" key="1">
    <source>
        <dbReference type="ARBA" id="ARBA00005594"/>
    </source>
</evidence>
<proteinExistence type="inferred from homology"/>
<dbReference type="GO" id="GO:0004830">
    <property type="term" value="F:tryptophan-tRNA ligase activity"/>
    <property type="evidence" value="ECO:0007669"/>
    <property type="project" value="UniProtKB-EC"/>
</dbReference>
<protein>
    <recommendedName>
        <fullName evidence="2 8">Tryptophan--tRNA ligase</fullName>
        <ecNumber evidence="2 8">6.1.1.2</ecNumber>
    </recommendedName>
</protein>
<gene>
    <name evidence="10" type="primary">trpS</name>
    <name evidence="10" type="ORF">ACFSUS_02925</name>
</gene>
<name>A0ABW5LZ25_9BACT</name>
<dbReference type="EC" id="6.1.1.2" evidence="2 8"/>
<dbReference type="CDD" id="cd00806">
    <property type="entry name" value="TrpRS_core"/>
    <property type="match status" value="1"/>
</dbReference>
<keyword evidence="6 9" id="KW-0648">Protein biosynthesis</keyword>
<evidence type="ECO:0000256" key="9">
    <source>
        <dbReference type="RuleBase" id="RU363036"/>
    </source>
</evidence>
<keyword evidence="7 9" id="KW-0030">Aminoacyl-tRNA synthetase</keyword>
<evidence type="ECO:0000313" key="10">
    <source>
        <dbReference type="EMBL" id="MFD2569567.1"/>
    </source>
</evidence>
<dbReference type="NCBIfam" id="TIGR00233">
    <property type="entry name" value="trpS"/>
    <property type="match status" value="1"/>
</dbReference>
<evidence type="ECO:0000256" key="7">
    <source>
        <dbReference type="ARBA" id="ARBA00023146"/>
    </source>
</evidence>
<dbReference type="Gene3D" id="1.10.240.10">
    <property type="entry name" value="Tyrosyl-Transfer RNA Synthetase"/>
    <property type="match status" value="1"/>
</dbReference>
<dbReference type="PRINTS" id="PR01039">
    <property type="entry name" value="TRNASYNTHTRP"/>
</dbReference>
<keyword evidence="5 9" id="KW-0067">ATP-binding</keyword>
<evidence type="ECO:0000256" key="4">
    <source>
        <dbReference type="ARBA" id="ARBA00022741"/>
    </source>
</evidence>
<dbReference type="PANTHER" id="PTHR43766">
    <property type="entry name" value="TRYPTOPHAN--TRNA LIGASE, MITOCHONDRIAL"/>
    <property type="match status" value="1"/>
</dbReference>
<dbReference type="Gene3D" id="3.40.50.620">
    <property type="entry name" value="HUPs"/>
    <property type="match status" value="1"/>
</dbReference>
<dbReference type="RefSeq" id="WP_381518812.1">
    <property type="nucleotide sequence ID" value="NZ_JBHULN010000001.1"/>
</dbReference>
<keyword evidence="3 9" id="KW-0436">Ligase</keyword>
<evidence type="ECO:0000256" key="5">
    <source>
        <dbReference type="ARBA" id="ARBA00022840"/>
    </source>
</evidence>
<organism evidence="10 11">
    <name type="scientific">Spirosoma soli</name>
    <dbReference type="NCBI Taxonomy" id="1770529"/>
    <lineage>
        <taxon>Bacteria</taxon>
        <taxon>Pseudomonadati</taxon>
        <taxon>Bacteroidota</taxon>
        <taxon>Cytophagia</taxon>
        <taxon>Cytophagales</taxon>
        <taxon>Cytophagaceae</taxon>
        <taxon>Spirosoma</taxon>
    </lineage>
</organism>
<comment type="caution">
    <text evidence="10">The sequence shown here is derived from an EMBL/GenBank/DDBJ whole genome shotgun (WGS) entry which is preliminary data.</text>
</comment>
<dbReference type="InterPro" id="IPR002305">
    <property type="entry name" value="aa-tRNA-synth_Ic"/>
</dbReference>
<evidence type="ECO:0000256" key="6">
    <source>
        <dbReference type="ARBA" id="ARBA00022917"/>
    </source>
</evidence>
<dbReference type="InterPro" id="IPR002306">
    <property type="entry name" value="Trp-tRNA-ligase"/>
</dbReference>
<evidence type="ECO:0000256" key="3">
    <source>
        <dbReference type="ARBA" id="ARBA00022598"/>
    </source>
</evidence>
<dbReference type="EMBL" id="JBHULN010000001">
    <property type="protein sequence ID" value="MFD2569567.1"/>
    <property type="molecule type" value="Genomic_DNA"/>
</dbReference>